<dbReference type="InterPro" id="IPR011576">
    <property type="entry name" value="Pyridox_Oxase_N"/>
</dbReference>
<dbReference type="NCBIfam" id="TIGR03618">
    <property type="entry name" value="Rv1155_F420"/>
    <property type="match status" value="1"/>
</dbReference>
<name>A0A6G6W9F4_9ACTN</name>
<dbReference type="KEGG" id="nano:G5V58_03600"/>
<evidence type="ECO:0000259" key="2">
    <source>
        <dbReference type="Pfam" id="PF01243"/>
    </source>
</evidence>
<sequence length="140" mass="16055">MELEQALAAARRNHQSVLVTIRSSDGRPQLSNVLHRVTDDGDVQVSITTSRAKYKNLQRTPWAALHLNGEDFWSYVVLEGEATLSDVARDPHDAVVEELVDYYRELSGEHPDWDDYRAAQVREERVLVRLRPSRAYGLLR</sequence>
<keyword evidence="1" id="KW-0560">Oxidoreductase</keyword>
<protein>
    <submittedName>
        <fullName evidence="3">PPOX class F420-dependent oxidoreductase</fullName>
    </submittedName>
</protein>
<dbReference type="InterPro" id="IPR052019">
    <property type="entry name" value="F420H2_bilvrd_red/Heme_oxyg"/>
</dbReference>
<dbReference type="Gene3D" id="2.30.110.10">
    <property type="entry name" value="Electron Transport, Fmn-binding Protein, Chain A"/>
    <property type="match status" value="1"/>
</dbReference>
<evidence type="ECO:0000313" key="4">
    <source>
        <dbReference type="Proteomes" id="UP000502996"/>
    </source>
</evidence>
<evidence type="ECO:0000256" key="1">
    <source>
        <dbReference type="ARBA" id="ARBA00023002"/>
    </source>
</evidence>
<accession>A0A6G6W9F4</accession>
<dbReference type="Pfam" id="PF01243">
    <property type="entry name" value="PNPOx_N"/>
    <property type="match status" value="1"/>
</dbReference>
<dbReference type="AlphaFoldDB" id="A0A6G6W9F4"/>
<dbReference type="EMBL" id="CP049257">
    <property type="protein sequence ID" value="QIG41981.1"/>
    <property type="molecule type" value="Genomic_DNA"/>
</dbReference>
<dbReference type="GO" id="GO:0005829">
    <property type="term" value="C:cytosol"/>
    <property type="evidence" value="ECO:0007669"/>
    <property type="project" value="TreeGrafter"/>
</dbReference>
<keyword evidence="4" id="KW-1185">Reference proteome</keyword>
<dbReference type="RefSeq" id="WP_165228839.1">
    <property type="nucleotide sequence ID" value="NZ_CP049257.1"/>
</dbReference>
<gene>
    <name evidence="3" type="ORF">G5V58_03600</name>
</gene>
<reference evidence="3 4" key="1">
    <citation type="submission" date="2020-02" db="EMBL/GenBank/DDBJ databases">
        <title>Full genome sequence of Nocardioides sp. R-3366.</title>
        <authorList>
            <person name="Im W.-T."/>
        </authorList>
    </citation>
    <scope>NUCLEOTIDE SEQUENCE [LARGE SCALE GENOMIC DNA]</scope>
    <source>
        <strain evidence="3 4">R-3366</strain>
    </source>
</reference>
<dbReference type="SUPFAM" id="SSF50475">
    <property type="entry name" value="FMN-binding split barrel"/>
    <property type="match status" value="1"/>
</dbReference>
<dbReference type="PANTHER" id="PTHR35176:SF2">
    <property type="entry name" value="F420H(2)-DEPENDENT REDUCTASE RV1155"/>
    <property type="match status" value="1"/>
</dbReference>
<dbReference type="InterPro" id="IPR012349">
    <property type="entry name" value="Split_barrel_FMN-bd"/>
</dbReference>
<evidence type="ECO:0000313" key="3">
    <source>
        <dbReference type="EMBL" id="QIG41981.1"/>
    </source>
</evidence>
<dbReference type="GO" id="GO:0016627">
    <property type="term" value="F:oxidoreductase activity, acting on the CH-CH group of donors"/>
    <property type="evidence" value="ECO:0007669"/>
    <property type="project" value="TreeGrafter"/>
</dbReference>
<dbReference type="PANTHER" id="PTHR35176">
    <property type="entry name" value="HEME OXYGENASE HI_0854-RELATED"/>
    <property type="match status" value="1"/>
</dbReference>
<feature type="domain" description="Pyridoxamine 5'-phosphate oxidase N-terminal" evidence="2">
    <location>
        <begin position="4"/>
        <end position="136"/>
    </location>
</feature>
<organism evidence="3 4">
    <name type="scientific">Nocardioides anomalus</name>
    <dbReference type="NCBI Taxonomy" id="2712223"/>
    <lineage>
        <taxon>Bacteria</taxon>
        <taxon>Bacillati</taxon>
        <taxon>Actinomycetota</taxon>
        <taxon>Actinomycetes</taxon>
        <taxon>Propionibacteriales</taxon>
        <taxon>Nocardioidaceae</taxon>
        <taxon>Nocardioides</taxon>
    </lineage>
</organism>
<dbReference type="Proteomes" id="UP000502996">
    <property type="component" value="Chromosome"/>
</dbReference>
<proteinExistence type="predicted"/>
<dbReference type="GO" id="GO:0070967">
    <property type="term" value="F:coenzyme F420 binding"/>
    <property type="evidence" value="ECO:0007669"/>
    <property type="project" value="TreeGrafter"/>
</dbReference>
<dbReference type="InterPro" id="IPR019920">
    <property type="entry name" value="F420-binding_dom_put"/>
</dbReference>